<evidence type="ECO:0000256" key="10">
    <source>
        <dbReference type="ARBA" id="ARBA00023303"/>
    </source>
</evidence>
<dbReference type="OMA" id="MAWISTY"/>
<dbReference type="GO" id="GO:0016020">
    <property type="term" value="C:membrane"/>
    <property type="evidence" value="ECO:0007669"/>
    <property type="project" value="UniProtKB-SubCell"/>
</dbReference>
<feature type="transmembrane region" description="Helical" evidence="12">
    <location>
        <begin position="345"/>
        <end position="367"/>
    </location>
</feature>
<feature type="transmembrane region" description="Helical" evidence="12">
    <location>
        <begin position="374"/>
        <end position="395"/>
    </location>
</feature>
<dbReference type="VEuPathDB" id="PiroplasmaDB:BBBOND_0205110"/>
<dbReference type="Gene3D" id="1.10.287.70">
    <property type="match status" value="1"/>
</dbReference>
<dbReference type="RefSeq" id="XP_012767539.1">
    <property type="nucleotide sequence ID" value="XM_012912085.1"/>
</dbReference>
<evidence type="ECO:0000256" key="2">
    <source>
        <dbReference type="ARBA" id="ARBA00022448"/>
    </source>
</evidence>
<dbReference type="InterPro" id="IPR003148">
    <property type="entry name" value="RCK_N"/>
</dbReference>
<keyword evidence="4 12" id="KW-0812">Transmembrane</keyword>
<keyword evidence="2" id="KW-0813">Transport</keyword>
<dbReference type="Pfam" id="PF22614">
    <property type="entry name" value="Slo-like_RCK"/>
    <property type="match status" value="1"/>
</dbReference>
<feature type="domain" description="Potassium channel" evidence="13">
    <location>
        <begin position="355"/>
        <end position="429"/>
    </location>
</feature>
<dbReference type="EMBL" id="LK391708">
    <property type="protein sequence ID" value="CDR95353.1"/>
    <property type="molecule type" value="Genomic_DNA"/>
</dbReference>
<evidence type="ECO:0000313" key="16">
    <source>
        <dbReference type="Proteomes" id="UP000033188"/>
    </source>
</evidence>
<evidence type="ECO:0000256" key="4">
    <source>
        <dbReference type="ARBA" id="ARBA00022692"/>
    </source>
</evidence>
<evidence type="ECO:0000256" key="12">
    <source>
        <dbReference type="SAM" id="Phobius"/>
    </source>
</evidence>
<keyword evidence="7 12" id="KW-1133">Transmembrane helix</keyword>
<feature type="domain" description="RCK N-terminal" evidence="14">
    <location>
        <begin position="818"/>
        <end position="927"/>
    </location>
</feature>
<accession>A0A061D456</accession>
<comment type="subcellular location">
    <subcellularLocation>
        <location evidence="1">Membrane</location>
        <topology evidence="1">Multi-pass membrane protein</topology>
    </subcellularLocation>
</comment>
<dbReference type="GeneID" id="24563894"/>
<evidence type="ECO:0008006" key="17">
    <source>
        <dbReference type="Google" id="ProtNLM"/>
    </source>
</evidence>
<dbReference type="Pfam" id="PF07885">
    <property type="entry name" value="Ion_trans_2"/>
    <property type="match status" value="1"/>
</dbReference>
<evidence type="ECO:0000313" key="15">
    <source>
        <dbReference type="EMBL" id="CDR95353.1"/>
    </source>
</evidence>
<evidence type="ECO:0000256" key="1">
    <source>
        <dbReference type="ARBA" id="ARBA00004141"/>
    </source>
</evidence>
<keyword evidence="3" id="KW-0633">Potassium transport</keyword>
<evidence type="ECO:0000256" key="8">
    <source>
        <dbReference type="ARBA" id="ARBA00023065"/>
    </source>
</evidence>
<feature type="transmembrane region" description="Helical" evidence="12">
    <location>
        <begin position="12"/>
        <end position="32"/>
    </location>
</feature>
<dbReference type="PANTHER" id="PTHR10027">
    <property type="entry name" value="CALCIUM-ACTIVATED POTASSIUM CHANNEL ALPHA CHAIN"/>
    <property type="match status" value="1"/>
</dbReference>
<proteinExistence type="predicted"/>
<keyword evidence="8" id="KW-0406">Ion transport</keyword>
<dbReference type="AlphaFoldDB" id="A0A061D456"/>
<name>A0A061D456_BABBI</name>
<dbReference type="InterPro" id="IPR047871">
    <property type="entry name" value="K_chnl_Slo-like"/>
</dbReference>
<sequence>MAKAAFNGFLKAADLTVTLLIVLYLIFSTINLCIKTPLSSLVAVGILAIACASAYCLVNVKRWITQVKIVFSRPSYSKCHSQNKLLGHKNAHHSFLGGISSDIPIRRSAFSFEHLSNLSQQPFPLSANDVRYFSFNSDHGRRNQCSRAPEDISFRERFFDRLAFYSYFDPDFQKHSGLCHWLRSNFILGFQCLRWIQLLVKTQVDKTIVAQRRLDCVRNHCHCCVVYSVGVGGLDEGNYNLLHWSVELVPNSYWILEGAFQLIFCLNYLIQYIFSLRGFIDLTMTSALTQTMAWISTYLNIDSVKYDSLNHFGLLFFGPLRFLKLTQAEELLNISFDHLSDVQTIIIGIATAAVSLLFSFSGMMYLLEAPRESVNFVCPFDFIFFGVATMGTVGYGDFVPITKTGRALSILLICTCISLGAVHFKRLKEAISRNVIDMGKKYGCAIQDCRCVANSFDGVLDTVIVATPLPLESYRLVYCAVKRNTGINLCIIGGSEKICAPSSVYKFIGLSMLTVVVNNMETETHEDHNVDDQMTILRSIACLNITRHLGIPVGVQLHGSDYASFLNSSDITQICYLRELKYKLIAKSVTCRGLFYLILTLFHTPTNMKRTRAYVEDLYNLFATSSLVSRFCTSLFTDEEEEEPPKQNARLSLQEVTHQLFEIITGMKFQLYKLAFPLCTHGKRKDNGLKFLELCQYLYKVKNIFLLGIVSKDRCVLNPVDYVIGQQDEVVWHGLVLAKSLRDVLHVSMIKNPILDLLPIKVSETVSAPQLGNINAILELTETLADEHKRMDRSMFNGIFKVDDWEQAMQCFAEPRGNLILVCGWLHDMHNFLKYLLSDNTSNVICLAPLDIATNDCPMSLTRFRKFVTYIDGSAMDANSLLIAGVAKATCIVVLNSEQVCSSRRNKQLSKDSQVLFVGHLIKKIFASPSEVLKPPHVILDIQHSSCLEYLDPSLVSSMEASCGRDAMNRLWQNFGEFMTSYEMASGTIFVQDMLYGLLAHSYIPSFNSVGYDTIQQILDGDTDSNVSNNICLDELPLDLSGATFENLFKRKLFLEQKVCIGILRTYTTPIVNGEQKQLIIVAPQPAFILHNDDQVYVVWPNHMN</sequence>
<dbReference type="Gene3D" id="3.40.50.720">
    <property type="entry name" value="NAD(P)-binding Rossmann-like Domain"/>
    <property type="match status" value="1"/>
</dbReference>
<evidence type="ECO:0000256" key="9">
    <source>
        <dbReference type="ARBA" id="ARBA00023136"/>
    </source>
</evidence>
<evidence type="ECO:0000256" key="5">
    <source>
        <dbReference type="ARBA" id="ARBA00022826"/>
    </source>
</evidence>
<keyword evidence="6" id="KW-0630">Potassium</keyword>
<reference evidence="16" key="1">
    <citation type="submission" date="2014-06" db="EMBL/GenBank/DDBJ databases">
        <authorList>
            <person name="Aslett M."/>
            <person name="De Silva N."/>
        </authorList>
    </citation>
    <scope>NUCLEOTIDE SEQUENCE [LARGE SCALE GENOMIC DNA]</scope>
    <source>
        <strain evidence="16">Bond</strain>
    </source>
</reference>
<evidence type="ECO:0000256" key="11">
    <source>
        <dbReference type="ARBA" id="ARBA00034430"/>
    </source>
</evidence>
<dbReference type="InterPro" id="IPR013099">
    <property type="entry name" value="K_chnl_dom"/>
</dbReference>
<gene>
    <name evidence="15" type="ORF">BBBOND_0205110</name>
</gene>
<evidence type="ECO:0000259" key="14">
    <source>
        <dbReference type="Pfam" id="PF22614"/>
    </source>
</evidence>
<dbReference type="OrthoDB" id="433309at2759"/>
<keyword evidence="5" id="KW-0631">Potassium channel</keyword>
<keyword evidence="16" id="KW-1185">Reference proteome</keyword>
<feature type="transmembrane region" description="Helical" evidence="12">
    <location>
        <begin position="253"/>
        <end position="274"/>
    </location>
</feature>
<keyword evidence="9 12" id="KW-0472">Membrane</keyword>
<evidence type="ECO:0000256" key="6">
    <source>
        <dbReference type="ARBA" id="ARBA00022958"/>
    </source>
</evidence>
<dbReference type="GO" id="GO:0005267">
    <property type="term" value="F:potassium channel activity"/>
    <property type="evidence" value="ECO:0007669"/>
    <property type="project" value="UniProtKB-KW"/>
</dbReference>
<keyword evidence="10" id="KW-0407">Ion channel</keyword>
<protein>
    <recommendedName>
        <fullName evidence="17">Potassium channel domain-containing protein</fullName>
    </recommendedName>
</protein>
<dbReference type="Proteomes" id="UP000033188">
    <property type="component" value="Chromosome 2"/>
</dbReference>
<evidence type="ECO:0000256" key="7">
    <source>
        <dbReference type="ARBA" id="ARBA00022989"/>
    </source>
</evidence>
<dbReference type="KEGG" id="bbig:BBBOND_0205110"/>
<comment type="catalytic activity">
    <reaction evidence="11">
        <text>K(+)(in) = K(+)(out)</text>
        <dbReference type="Rhea" id="RHEA:29463"/>
        <dbReference type="ChEBI" id="CHEBI:29103"/>
    </reaction>
</comment>
<dbReference type="PANTHER" id="PTHR10027:SF10">
    <property type="entry name" value="SLOWPOKE 2, ISOFORM D"/>
    <property type="match status" value="1"/>
</dbReference>
<evidence type="ECO:0000259" key="13">
    <source>
        <dbReference type="Pfam" id="PF07885"/>
    </source>
</evidence>
<evidence type="ECO:0000256" key="3">
    <source>
        <dbReference type="ARBA" id="ARBA00022538"/>
    </source>
</evidence>
<organism evidence="15 16">
    <name type="scientific">Babesia bigemina</name>
    <dbReference type="NCBI Taxonomy" id="5866"/>
    <lineage>
        <taxon>Eukaryota</taxon>
        <taxon>Sar</taxon>
        <taxon>Alveolata</taxon>
        <taxon>Apicomplexa</taxon>
        <taxon>Aconoidasida</taxon>
        <taxon>Piroplasmida</taxon>
        <taxon>Babesiidae</taxon>
        <taxon>Babesia</taxon>
    </lineage>
</organism>
<feature type="transmembrane region" description="Helical" evidence="12">
    <location>
        <begin position="38"/>
        <end position="58"/>
    </location>
</feature>
<dbReference type="SUPFAM" id="SSF81324">
    <property type="entry name" value="Voltage-gated potassium channels"/>
    <property type="match status" value="1"/>
</dbReference>